<reference evidence="1" key="1">
    <citation type="journal article" date="2018" name="Genome Biol.">
        <title>SKESA: strategic k-mer extension for scrupulous assemblies.</title>
        <authorList>
            <person name="Souvorov A."/>
            <person name="Agarwala R."/>
            <person name="Lipman D.J."/>
        </authorList>
    </citation>
    <scope>NUCLEOTIDE SEQUENCE</scope>
    <source>
        <strain evidence="1">CL18-200174</strain>
    </source>
</reference>
<organism evidence="1 2">
    <name type="scientific">Legionella pneumophila</name>
    <dbReference type="NCBI Taxonomy" id="446"/>
    <lineage>
        <taxon>Bacteria</taxon>
        <taxon>Pseudomonadati</taxon>
        <taxon>Pseudomonadota</taxon>
        <taxon>Gammaproteobacteria</taxon>
        <taxon>Legionellales</taxon>
        <taxon>Legionellaceae</taxon>
        <taxon>Legionella</taxon>
    </lineage>
</organism>
<name>A0AAN5PQH7_LEGPN</name>
<dbReference type="SUPFAM" id="SSF56112">
    <property type="entry name" value="Protein kinase-like (PK-like)"/>
    <property type="match status" value="1"/>
</dbReference>
<dbReference type="EMBL" id="DACWOD010000006">
    <property type="protein sequence ID" value="HAU2396534.1"/>
    <property type="molecule type" value="Genomic_DNA"/>
</dbReference>
<accession>A0AAN5PQH7</accession>
<dbReference type="InterPro" id="IPR006748">
    <property type="entry name" value="NH2Glyco/OHUrea_AB-resist_kin"/>
</dbReference>
<dbReference type="Pfam" id="PF04655">
    <property type="entry name" value="APH_6_hur"/>
    <property type="match status" value="1"/>
</dbReference>
<dbReference type="RefSeq" id="WP_027265028.1">
    <property type="nucleotide sequence ID" value="NZ_CAXYJF010000010.1"/>
</dbReference>
<dbReference type="InterPro" id="IPR011009">
    <property type="entry name" value="Kinase-like_dom_sf"/>
</dbReference>
<dbReference type="GO" id="GO:0016773">
    <property type="term" value="F:phosphotransferase activity, alcohol group as acceptor"/>
    <property type="evidence" value="ECO:0007669"/>
    <property type="project" value="InterPro"/>
</dbReference>
<proteinExistence type="predicted"/>
<gene>
    <name evidence="1" type="ORF">JBK99_09365</name>
</gene>
<reference evidence="1" key="2">
    <citation type="submission" date="2019-09" db="EMBL/GenBank/DDBJ databases">
        <authorList>
            <consortium name="NCBI Pathogen Detection Project"/>
        </authorList>
    </citation>
    <scope>NUCLEOTIDE SEQUENCE</scope>
    <source>
        <strain evidence="1">CL18-200174</strain>
    </source>
</reference>
<evidence type="ECO:0000313" key="1">
    <source>
        <dbReference type="EMBL" id="HAU2396534.1"/>
    </source>
</evidence>
<evidence type="ECO:0000313" key="2">
    <source>
        <dbReference type="Proteomes" id="UP000863577"/>
    </source>
</evidence>
<sequence length="265" mass="29899">MNHFKSYLEQWTLIPDGRLIITPSSQLLPVKYNNMPCMLKIALIEEEQIGGEVMVWWNGQGAAKVLLYDDKALLMERAQGENSLLEMVKQGKDDESSQIICSVVAKLHSVSHKPLPRKIVPLGEWFRSLNKIQDQYGGLLKKAYLTSQQLLQNMQDVTVLHGDIHHQNILDFGSAGWLAIDPKGLLGDPYYDYANIFCNPDEEIATSLGRLERQAHLISRKANLDYHRLLQWIFAYAGLSAAWHFEEGSPADLALKVAEISSSLL</sequence>
<dbReference type="GO" id="GO:0019748">
    <property type="term" value="P:secondary metabolic process"/>
    <property type="evidence" value="ECO:0007669"/>
    <property type="project" value="InterPro"/>
</dbReference>
<dbReference type="Gene3D" id="3.90.1200.10">
    <property type="match status" value="1"/>
</dbReference>
<dbReference type="AlphaFoldDB" id="A0AAN5PQH7"/>
<comment type="caution">
    <text evidence="1">The sequence shown here is derived from an EMBL/GenBank/DDBJ whole genome shotgun (WGS) entry which is preliminary data.</text>
</comment>
<protein>
    <submittedName>
        <fullName evidence="1">3'-kinase</fullName>
    </submittedName>
</protein>
<dbReference type="Proteomes" id="UP000863577">
    <property type="component" value="Unassembled WGS sequence"/>
</dbReference>